<sequence length="62" mass="6652">MFRVITQANPTARARVPGPGRDRRGPGGAAYRDQEGEDDAQRGRVPTTAWPVSAPPADPPTR</sequence>
<comment type="caution">
    <text evidence="2">The sequence shown here is derived from an EMBL/GenBank/DDBJ whole genome shotgun (WGS) entry which is preliminary data.</text>
</comment>
<keyword evidence="3" id="KW-1185">Reference proteome</keyword>
<evidence type="ECO:0000313" key="2">
    <source>
        <dbReference type="EMBL" id="GHG51613.1"/>
    </source>
</evidence>
<protein>
    <submittedName>
        <fullName evidence="2">Uncharacterized protein</fullName>
    </submittedName>
</protein>
<evidence type="ECO:0000256" key="1">
    <source>
        <dbReference type="SAM" id="MobiDB-lite"/>
    </source>
</evidence>
<feature type="compositionally biased region" description="Pro residues" evidence="1">
    <location>
        <begin position="53"/>
        <end position="62"/>
    </location>
</feature>
<dbReference type="Proteomes" id="UP000619355">
    <property type="component" value="Unassembled WGS sequence"/>
</dbReference>
<proteinExistence type="predicted"/>
<accession>A0A919EXA2</accession>
<feature type="region of interest" description="Disordered" evidence="1">
    <location>
        <begin position="1"/>
        <end position="62"/>
    </location>
</feature>
<dbReference type="EMBL" id="BNBF01000009">
    <property type="protein sequence ID" value="GHG51613.1"/>
    <property type="molecule type" value="Genomic_DNA"/>
</dbReference>
<organism evidence="2 3">
    <name type="scientific">Streptomyces capoamus</name>
    <dbReference type="NCBI Taxonomy" id="68183"/>
    <lineage>
        <taxon>Bacteria</taxon>
        <taxon>Bacillati</taxon>
        <taxon>Actinomycetota</taxon>
        <taxon>Actinomycetes</taxon>
        <taxon>Kitasatosporales</taxon>
        <taxon>Streptomycetaceae</taxon>
        <taxon>Streptomyces</taxon>
    </lineage>
</organism>
<evidence type="ECO:0000313" key="3">
    <source>
        <dbReference type="Proteomes" id="UP000619355"/>
    </source>
</evidence>
<feature type="compositionally biased region" description="Polar residues" evidence="1">
    <location>
        <begin position="1"/>
        <end position="10"/>
    </location>
</feature>
<dbReference type="AlphaFoldDB" id="A0A919EXA2"/>
<reference evidence="3" key="1">
    <citation type="journal article" date="2019" name="Int. J. Syst. Evol. Microbiol.">
        <title>The Global Catalogue of Microorganisms (GCM) 10K type strain sequencing project: providing services to taxonomists for standard genome sequencing and annotation.</title>
        <authorList>
            <consortium name="The Broad Institute Genomics Platform"/>
            <consortium name="The Broad Institute Genome Sequencing Center for Infectious Disease"/>
            <person name="Wu L."/>
            <person name="Ma J."/>
        </authorList>
    </citation>
    <scope>NUCLEOTIDE SEQUENCE [LARGE SCALE GENOMIC DNA]</scope>
    <source>
        <strain evidence="3">JCM 4253</strain>
    </source>
</reference>
<gene>
    <name evidence="2" type="ORF">GCM10018980_34390</name>
</gene>
<name>A0A919EXA2_9ACTN</name>